<gene>
    <name evidence="2" type="ORF">AB0C36_01320</name>
</gene>
<name>A0ABV3D8R7_9ACTN</name>
<dbReference type="EMBL" id="JBEZFP010000002">
    <property type="protein sequence ID" value="MEU8132128.1"/>
    <property type="molecule type" value="Genomic_DNA"/>
</dbReference>
<comment type="caution">
    <text evidence="2">The sequence shown here is derived from an EMBL/GenBank/DDBJ whole genome shotgun (WGS) entry which is preliminary data.</text>
</comment>
<feature type="region of interest" description="Disordered" evidence="1">
    <location>
        <begin position="129"/>
        <end position="150"/>
    </location>
</feature>
<sequence length="258" mass="28111">MNASASGSEEFAYLAPLFQAAAAHRTGDVIIPLPPPEAGSSLAADDGPLKSWGTAGWVRCLLPAGLLHVEVLRTLVADVRRVDPFTPWTLLRAAVEDFATAVWLLDGPTRKVRQHRALRLWAEDFRNRAQHEDDTGHTPEGSAKSGTERREEVQHLADMLGLRALARPHVTEIISDAAPVVGLDPRQARASWRVASGFAHGRRWTPLRAAAPNEIIATGEDRLVAFVIDDAELDSLASVCRTFLEHAAQRYTARGTAL</sequence>
<proteinExistence type="predicted"/>
<keyword evidence="3" id="KW-1185">Reference proteome</keyword>
<protein>
    <recommendedName>
        <fullName evidence="4">EspG family protein</fullName>
    </recommendedName>
</protein>
<accession>A0ABV3D8R7</accession>
<evidence type="ECO:0000313" key="3">
    <source>
        <dbReference type="Proteomes" id="UP001551482"/>
    </source>
</evidence>
<dbReference type="RefSeq" id="WP_358347453.1">
    <property type="nucleotide sequence ID" value="NZ_JBEZFP010000002.1"/>
</dbReference>
<evidence type="ECO:0000313" key="2">
    <source>
        <dbReference type="EMBL" id="MEU8132128.1"/>
    </source>
</evidence>
<dbReference type="Proteomes" id="UP001551482">
    <property type="component" value="Unassembled WGS sequence"/>
</dbReference>
<reference evidence="2 3" key="1">
    <citation type="submission" date="2024-06" db="EMBL/GenBank/DDBJ databases">
        <title>The Natural Products Discovery Center: Release of the First 8490 Sequenced Strains for Exploring Actinobacteria Biosynthetic Diversity.</title>
        <authorList>
            <person name="Kalkreuter E."/>
            <person name="Kautsar S.A."/>
            <person name="Yang D."/>
            <person name="Bader C.D."/>
            <person name="Teijaro C.N."/>
            <person name="Fluegel L."/>
            <person name="Davis C.M."/>
            <person name="Simpson J.R."/>
            <person name="Lauterbach L."/>
            <person name="Steele A.D."/>
            <person name="Gui C."/>
            <person name="Meng S."/>
            <person name="Li G."/>
            <person name="Viehrig K."/>
            <person name="Ye F."/>
            <person name="Su P."/>
            <person name="Kiefer A.F."/>
            <person name="Nichols A."/>
            <person name="Cepeda A.J."/>
            <person name="Yan W."/>
            <person name="Fan B."/>
            <person name="Jiang Y."/>
            <person name="Adhikari A."/>
            <person name="Zheng C.-J."/>
            <person name="Schuster L."/>
            <person name="Cowan T.M."/>
            <person name="Smanski M.J."/>
            <person name="Chevrette M.G."/>
            <person name="De Carvalho L.P.S."/>
            <person name="Shen B."/>
        </authorList>
    </citation>
    <scope>NUCLEOTIDE SEQUENCE [LARGE SCALE GENOMIC DNA]</scope>
    <source>
        <strain evidence="2 3">NPDC048946</strain>
    </source>
</reference>
<evidence type="ECO:0008006" key="4">
    <source>
        <dbReference type="Google" id="ProtNLM"/>
    </source>
</evidence>
<evidence type="ECO:0000256" key="1">
    <source>
        <dbReference type="SAM" id="MobiDB-lite"/>
    </source>
</evidence>
<organism evidence="2 3">
    <name type="scientific">Streptodolium elevatio</name>
    <dbReference type="NCBI Taxonomy" id="3157996"/>
    <lineage>
        <taxon>Bacteria</taxon>
        <taxon>Bacillati</taxon>
        <taxon>Actinomycetota</taxon>
        <taxon>Actinomycetes</taxon>
        <taxon>Kitasatosporales</taxon>
        <taxon>Streptomycetaceae</taxon>
        <taxon>Streptodolium</taxon>
    </lineage>
</organism>